<dbReference type="AlphaFoldDB" id="A0A1F2UG45"/>
<dbReference type="EMBL" id="MELI01000106">
    <property type="protein sequence ID" value="OFW32002.1"/>
    <property type="molecule type" value="Genomic_DNA"/>
</dbReference>
<dbReference type="GO" id="GO:0045892">
    <property type="term" value="P:negative regulation of DNA-templated transcription"/>
    <property type="evidence" value="ECO:0007669"/>
    <property type="project" value="InterPro"/>
</dbReference>
<keyword evidence="4" id="KW-0804">Transcription</keyword>
<dbReference type="InterPro" id="IPR036390">
    <property type="entry name" value="WH_DNA-bd_sf"/>
</dbReference>
<evidence type="ECO:0000313" key="6">
    <source>
        <dbReference type="Proteomes" id="UP000178086"/>
    </source>
</evidence>
<evidence type="ECO:0008006" key="7">
    <source>
        <dbReference type="Google" id="ProtNLM"/>
    </source>
</evidence>
<reference evidence="5 6" key="1">
    <citation type="journal article" date="2016" name="Nat. Commun.">
        <title>Thousands of microbial genomes shed light on interconnected biogeochemical processes in an aquifer system.</title>
        <authorList>
            <person name="Anantharaman K."/>
            <person name="Brown C.T."/>
            <person name="Hug L.A."/>
            <person name="Sharon I."/>
            <person name="Castelle C.J."/>
            <person name="Probst A.J."/>
            <person name="Thomas B.C."/>
            <person name="Singh A."/>
            <person name="Wilkins M.J."/>
            <person name="Karaoz U."/>
            <person name="Brodie E.L."/>
            <person name="Williams K.H."/>
            <person name="Hubbard S.S."/>
            <person name="Banfield J.F."/>
        </authorList>
    </citation>
    <scope>NUCLEOTIDE SEQUENCE [LARGE SCALE GENOMIC DNA]</scope>
</reference>
<proteinExistence type="inferred from homology"/>
<keyword evidence="3" id="KW-0238">DNA-binding</keyword>
<keyword evidence="2" id="KW-0805">Transcription regulation</keyword>
<sequence length="141" mass="15730">MTKKTVRVRKNRVGVGSGLGELEADIMRVVWELGGATVKDVFEELYPDKHLAYTTIMTVMSRLANKNVLKQDRSGTAYMYTPNVSQEDMANAMITQVVDKVMGGRVAPILSFLLNKGDIDVKELDRIKQAIQDKKKELAGK</sequence>
<dbReference type="Gene3D" id="1.10.10.10">
    <property type="entry name" value="Winged helix-like DNA-binding domain superfamily/Winged helix DNA-binding domain"/>
    <property type="match status" value="1"/>
</dbReference>
<organism evidence="5 6">
    <name type="scientific">Candidatus Aquicultor primus</name>
    <dbReference type="NCBI Taxonomy" id="1797195"/>
    <lineage>
        <taxon>Bacteria</taxon>
        <taxon>Bacillati</taxon>
        <taxon>Actinomycetota</taxon>
        <taxon>Candidatus Aquicultoria</taxon>
        <taxon>Candidatus Aquicultorales</taxon>
        <taxon>Candidatus Aquicultoraceae</taxon>
        <taxon>Candidatus Aquicultor</taxon>
    </lineage>
</organism>
<gene>
    <name evidence="5" type="ORF">A2074_08335</name>
</gene>
<evidence type="ECO:0000313" key="5">
    <source>
        <dbReference type="EMBL" id="OFW32002.1"/>
    </source>
</evidence>
<dbReference type="GO" id="GO:0003677">
    <property type="term" value="F:DNA binding"/>
    <property type="evidence" value="ECO:0007669"/>
    <property type="project" value="UniProtKB-KW"/>
</dbReference>
<dbReference type="Pfam" id="PF03965">
    <property type="entry name" value="Penicillinase_R"/>
    <property type="match status" value="1"/>
</dbReference>
<evidence type="ECO:0000256" key="3">
    <source>
        <dbReference type="ARBA" id="ARBA00023125"/>
    </source>
</evidence>
<evidence type="ECO:0000256" key="1">
    <source>
        <dbReference type="ARBA" id="ARBA00011046"/>
    </source>
</evidence>
<dbReference type="Proteomes" id="UP000178086">
    <property type="component" value="Unassembled WGS sequence"/>
</dbReference>
<evidence type="ECO:0000256" key="4">
    <source>
        <dbReference type="ARBA" id="ARBA00023163"/>
    </source>
</evidence>
<dbReference type="SUPFAM" id="SSF46785">
    <property type="entry name" value="Winged helix' DNA-binding domain"/>
    <property type="match status" value="1"/>
</dbReference>
<dbReference type="InterPro" id="IPR036388">
    <property type="entry name" value="WH-like_DNA-bd_sf"/>
</dbReference>
<comment type="caution">
    <text evidence="5">The sequence shown here is derived from an EMBL/GenBank/DDBJ whole genome shotgun (WGS) entry which is preliminary data.</text>
</comment>
<comment type="similarity">
    <text evidence="1">Belongs to the BlaI transcriptional regulatory family.</text>
</comment>
<dbReference type="InterPro" id="IPR005650">
    <property type="entry name" value="BlaI_family"/>
</dbReference>
<protein>
    <recommendedName>
        <fullName evidence="7">BlaI/MecI/CopY family transcriptional regulator</fullName>
    </recommendedName>
</protein>
<accession>A0A1F2UG45</accession>
<evidence type="ECO:0000256" key="2">
    <source>
        <dbReference type="ARBA" id="ARBA00023015"/>
    </source>
</evidence>
<dbReference type="PIRSF" id="PIRSF019455">
    <property type="entry name" value="CopR_AtkY"/>
    <property type="match status" value="1"/>
</dbReference>
<name>A0A1F2UG45_9ACTN</name>
<dbReference type="Gene3D" id="1.10.4040.10">
    <property type="entry name" value="Penicillinase repressor domain"/>
    <property type="match status" value="1"/>
</dbReference>